<accession>A0ABN1YGE0</accession>
<comment type="caution">
    <text evidence="1">The sequence shown here is derived from an EMBL/GenBank/DDBJ whole genome shotgun (WGS) entry which is preliminary data.</text>
</comment>
<keyword evidence="2" id="KW-1185">Reference proteome</keyword>
<dbReference type="RefSeq" id="WP_344343625.1">
    <property type="nucleotide sequence ID" value="NZ_BAAAKJ010000396.1"/>
</dbReference>
<dbReference type="EMBL" id="BAAAKJ010000396">
    <property type="protein sequence ID" value="GAA1410750.1"/>
    <property type="molecule type" value="Genomic_DNA"/>
</dbReference>
<name>A0ABN1YGE0_9ACTN</name>
<dbReference type="Proteomes" id="UP001499863">
    <property type="component" value="Unassembled WGS sequence"/>
</dbReference>
<evidence type="ECO:0000313" key="1">
    <source>
        <dbReference type="EMBL" id="GAA1410750.1"/>
    </source>
</evidence>
<reference evidence="1 2" key="1">
    <citation type="journal article" date="2019" name="Int. J. Syst. Evol. Microbiol.">
        <title>The Global Catalogue of Microorganisms (GCM) 10K type strain sequencing project: providing services to taxonomists for standard genome sequencing and annotation.</title>
        <authorList>
            <consortium name="The Broad Institute Genomics Platform"/>
            <consortium name="The Broad Institute Genome Sequencing Center for Infectious Disease"/>
            <person name="Wu L."/>
            <person name="Ma J."/>
        </authorList>
    </citation>
    <scope>NUCLEOTIDE SEQUENCE [LARGE SCALE GENOMIC DNA]</scope>
    <source>
        <strain evidence="1 2">JCM 12393</strain>
    </source>
</reference>
<evidence type="ECO:0008006" key="3">
    <source>
        <dbReference type="Google" id="ProtNLM"/>
    </source>
</evidence>
<organism evidence="1 2">
    <name type="scientific">Kitasatospora putterlickiae</name>
    <dbReference type="NCBI Taxonomy" id="221725"/>
    <lineage>
        <taxon>Bacteria</taxon>
        <taxon>Bacillati</taxon>
        <taxon>Actinomycetota</taxon>
        <taxon>Actinomycetes</taxon>
        <taxon>Kitasatosporales</taxon>
        <taxon>Streptomycetaceae</taxon>
        <taxon>Kitasatospora</taxon>
    </lineage>
</organism>
<proteinExistence type="predicted"/>
<protein>
    <recommendedName>
        <fullName evidence="3">Tetratricopeptide repeat protein</fullName>
    </recommendedName>
</protein>
<gene>
    <name evidence="1" type="ORF">GCM10009639_61900</name>
</gene>
<sequence>MTIGDRRLHPRDLDAYATIAYEIAGLHQDEDEDGFDDEDQDDEVPSELDAALEWARAGVCVLQQSLPWPFTDVLLYSELDNRPAHRILYCYADLLRHRDPKAAAAWFTALVYLNPNDNLGARFIAPDGPRDSRF</sequence>
<evidence type="ECO:0000313" key="2">
    <source>
        <dbReference type="Proteomes" id="UP001499863"/>
    </source>
</evidence>